<dbReference type="Gene3D" id="1.10.645.10">
    <property type="entry name" value="Cytochrome-c3 Hydrogenase, chain B"/>
    <property type="match status" value="1"/>
</dbReference>
<dbReference type="EMBL" id="PFNG01000165">
    <property type="protein sequence ID" value="PIZ37778.1"/>
    <property type="molecule type" value="Genomic_DNA"/>
</dbReference>
<organism evidence="2 3">
    <name type="scientific">Candidatus Aquicultor secundus</name>
    <dbReference type="NCBI Taxonomy" id="1973895"/>
    <lineage>
        <taxon>Bacteria</taxon>
        <taxon>Bacillati</taxon>
        <taxon>Actinomycetota</taxon>
        <taxon>Candidatus Aquicultoria</taxon>
        <taxon>Candidatus Aquicultorales</taxon>
        <taxon>Candidatus Aquicultoraceae</taxon>
        <taxon>Candidatus Aquicultor</taxon>
    </lineage>
</organism>
<dbReference type="PANTHER" id="PTHR42958">
    <property type="entry name" value="HYDROGENASE-2 LARGE CHAIN"/>
    <property type="match status" value="1"/>
</dbReference>
<sequence length="213" mass="23270">MEQVQAFVNDVMVPDLIAIAPFDRLFPRGAIFDGKLTLHKPDPDQTRMYTKFSWFDDKVGGGKHPLDSGQEPINYTGIDPLDNKGPVKGKYDWTQAVRYGDDNRPMEVGPLAQMLVAHLAGRPDTKKAVDDALKAIGQPGNVGILMSDLGRIAARVLKAKVNADNALRWADELLDNIKKGNTKVFTAKPIPGSGIGKGGWDAPRGRNTPSQPW</sequence>
<dbReference type="RefSeq" id="WP_286677495.1">
    <property type="nucleotide sequence ID" value="NZ_MNXI01000009.1"/>
</dbReference>
<evidence type="ECO:0000256" key="1">
    <source>
        <dbReference type="SAM" id="MobiDB-lite"/>
    </source>
</evidence>
<reference evidence="3" key="1">
    <citation type="submission" date="2017-09" db="EMBL/GenBank/DDBJ databases">
        <title>Depth-based differentiation of microbial function through sediment-hosted aquifers and enrichment of novel symbionts in the deep terrestrial subsurface.</title>
        <authorList>
            <person name="Probst A.J."/>
            <person name="Ladd B."/>
            <person name="Jarett J.K."/>
            <person name="Geller-Mcgrath D.E."/>
            <person name="Sieber C.M.K."/>
            <person name="Emerson J.B."/>
            <person name="Anantharaman K."/>
            <person name="Thomas B.C."/>
            <person name="Malmstrom R."/>
            <person name="Stieglmeier M."/>
            <person name="Klingl A."/>
            <person name="Woyke T."/>
            <person name="Ryan C.M."/>
            <person name="Banfield J.F."/>
        </authorList>
    </citation>
    <scope>NUCLEOTIDE SEQUENCE [LARGE SCALE GENOMIC DNA]</scope>
</reference>
<accession>A0A2M7T852</accession>
<name>A0A2M7T852_9ACTN</name>
<evidence type="ECO:0000313" key="2">
    <source>
        <dbReference type="EMBL" id="PIZ37778.1"/>
    </source>
</evidence>
<dbReference type="InterPro" id="IPR001501">
    <property type="entry name" value="Ni-dep_hyd_lsu"/>
</dbReference>
<comment type="caution">
    <text evidence="2">The sequence shown here is derived from an EMBL/GenBank/DDBJ whole genome shotgun (WGS) entry which is preliminary data.</text>
</comment>
<dbReference type="Pfam" id="PF00374">
    <property type="entry name" value="NiFeSe_Hases"/>
    <property type="match status" value="1"/>
</dbReference>
<dbReference type="SUPFAM" id="SSF56762">
    <property type="entry name" value="HydB/Nqo4-like"/>
    <property type="match status" value="1"/>
</dbReference>
<dbReference type="InterPro" id="IPR050867">
    <property type="entry name" value="NiFe/NiFeSe_hydrgnase_LSU"/>
</dbReference>
<dbReference type="Proteomes" id="UP000230956">
    <property type="component" value="Unassembled WGS sequence"/>
</dbReference>
<feature type="region of interest" description="Disordered" evidence="1">
    <location>
        <begin position="188"/>
        <end position="213"/>
    </location>
</feature>
<evidence type="ECO:0000313" key="3">
    <source>
        <dbReference type="Proteomes" id="UP000230956"/>
    </source>
</evidence>
<proteinExistence type="predicted"/>
<gene>
    <name evidence="2" type="ORF">COY37_06990</name>
</gene>
<dbReference type="GO" id="GO:0016151">
    <property type="term" value="F:nickel cation binding"/>
    <property type="evidence" value="ECO:0007669"/>
    <property type="project" value="InterPro"/>
</dbReference>
<protein>
    <submittedName>
        <fullName evidence="2">Uncharacterized protein</fullName>
    </submittedName>
</protein>
<dbReference type="InterPro" id="IPR029014">
    <property type="entry name" value="NiFe-Hase_large"/>
</dbReference>
<dbReference type="AlphaFoldDB" id="A0A2M7T852"/>
<dbReference type="PANTHER" id="PTHR42958:SF2">
    <property type="entry name" value="UPTAKE HYDROGENASE LARGE SUBUNIT"/>
    <property type="match status" value="1"/>
</dbReference>